<keyword evidence="4" id="KW-0472">Membrane</keyword>
<dbReference type="Pfam" id="PF03180">
    <property type="entry name" value="Lipoprotein_9"/>
    <property type="match status" value="1"/>
</dbReference>
<evidence type="ECO:0000256" key="3">
    <source>
        <dbReference type="ARBA" id="ARBA00022729"/>
    </source>
</evidence>
<evidence type="ECO:0000256" key="5">
    <source>
        <dbReference type="ARBA" id="ARBA00023139"/>
    </source>
</evidence>
<evidence type="ECO:0000313" key="8">
    <source>
        <dbReference type="EMBL" id="EKU93669.1"/>
    </source>
</evidence>
<evidence type="ECO:0000256" key="1">
    <source>
        <dbReference type="ARBA" id="ARBA00004635"/>
    </source>
</evidence>
<dbReference type="PANTHER" id="PTHR30429:SF1">
    <property type="entry name" value="D-METHIONINE-BINDING LIPOPROTEIN METQ-RELATED"/>
    <property type="match status" value="1"/>
</dbReference>
<evidence type="ECO:0000256" key="6">
    <source>
        <dbReference type="ARBA" id="ARBA00023288"/>
    </source>
</evidence>
<dbReference type="Gene3D" id="3.40.190.10">
    <property type="entry name" value="Periplasmic binding protein-like II"/>
    <property type="match status" value="2"/>
</dbReference>
<dbReference type="InterPro" id="IPR004872">
    <property type="entry name" value="Lipoprotein_NlpA"/>
</dbReference>
<dbReference type="STRING" id="883081.HMPREF9698_00786"/>
<evidence type="ECO:0000313" key="9">
    <source>
        <dbReference type="Proteomes" id="UP000009875"/>
    </source>
</evidence>
<evidence type="ECO:0000256" key="7">
    <source>
        <dbReference type="SAM" id="SignalP"/>
    </source>
</evidence>
<dbReference type="PANTHER" id="PTHR30429">
    <property type="entry name" value="D-METHIONINE-BINDING LIPOPROTEIN METQ"/>
    <property type="match status" value="1"/>
</dbReference>
<evidence type="ECO:0000256" key="2">
    <source>
        <dbReference type="ARBA" id="ARBA00008973"/>
    </source>
</evidence>
<sequence>MKKKILGALAALSLFSLAGCQSSQAEEHLKIGVVGDASADIWEEVADKVADQGVDLEVVTFSDYVQPNRALADGDIDLNAFQHLAFLKEYVEDSGDDFVPVGYTAISPTFVFAVEGIDSPEDIPEGASVAIPNTVTNAERSFLALQDLGLLELDPEAGSAPTVDDIEEVKHGLEIVELDPQQVARALGDTDLAIIGSQQTVDADYDPQDAIYNDVEDSDREVDPLKKNAIVTLRDRQDDPAILKVVDAYQSDDISQLVVDVTADLVAWEEGDDPIGDFDRALEEDR</sequence>
<feature type="signal peptide" evidence="7">
    <location>
        <begin position="1"/>
        <end position="25"/>
    </location>
</feature>
<comment type="similarity">
    <text evidence="2">Belongs to the NlpA lipoprotein family.</text>
</comment>
<dbReference type="PROSITE" id="PS51257">
    <property type="entry name" value="PROKAR_LIPOPROTEIN"/>
    <property type="match status" value="1"/>
</dbReference>
<keyword evidence="5" id="KW-0564">Palmitate</keyword>
<proteinExistence type="inferred from homology"/>
<gene>
    <name evidence="8" type="ORF">HMPREF9698_00786</name>
</gene>
<feature type="chain" id="PRO_5003926889" evidence="7">
    <location>
        <begin position="26"/>
        <end position="286"/>
    </location>
</feature>
<protein>
    <submittedName>
        <fullName evidence="8">YaeC family lipoprotein</fullName>
    </submittedName>
</protein>
<dbReference type="PATRIC" id="fig|883081.3.peg.783"/>
<organism evidence="8 9">
    <name type="scientific">Alloiococcus otitis ATCC 51267</name>
    <dbReference type="NCBI Taxonomy" id="883081"/>
    <lineage>
        <taxon>Bacteria</taxon>
        <taxon>Bacillati</taxon>
        <taxon>Bacillota</taxon>
        <taxon>Bacilli</taxon>
        <taxon>Lactobacillales</taxon>
        <taxon>Carnobacteriaceae</taxon>
        <taxon>Alloiococcus</taxon>
    </lineage>
</organism>
<dbReference type="RefSeq" id="WP_003777581.1">
    <property type="nucleotide sequence ID" value="NZ_JH992958.1"/>
</dbReference>
<comment type="subcellular location">
    <subcellularLocation>
        <location evidence="1">Membrane</location>
        <topology evidence="1">Lipid-anchor</topology>
    </subcellularLocation>
</comment>
<comment type="caution">
    <text evidence="8">The sequence shown here is derived from an EMBL/GenBank/DDBJ whole genome shotgun (WGS) entry which is preliminary data.</text>
</comment>
<name>K9E8X3_9LACT</name>
<accession>K9E8X3</accession>
<dbReference type="HOGENOM" id="CLU_067080_1_0_9"/>
<keyword evidence="6 8" id="KW-0449">Lipoprotein</keyword>
<evidence type="ECO:0000256" key="4">
    <source>
        <dbReference type="ARBA" id="ARBA00023136"/>
    </source>
</evidence>
<dbReference type="AlphaFoldDB" id="K9E8X3"/>
<keyword evidence="9" id="KW-1185">Reference proteome</keyword>
<keyword evidence="3 7" id="KW-0732">Signal</keyword>
<dbReference type="GO" id="GO:0016020">
    <property type="term" value="C:membrane"/>
    <property type="evidence" value="ECO:0007669"/>
    <property type="project" value="UniProtKB-SubCell"/>
</dbReference>
<reference evidence="8 9" key="1">
    <citation type="submission" date="2012-09" db="EMBL/GenBank/DDBJ databases">
        <title>The Genome Sequence of Alloiococcus otitis ATCC 51267.</title>
        <authorList>
            <consortium name="The Broad Institute Genome Sequencing Platform"/>
            <person name="Earl A."/>
            <person name="Ward D."/>
            <person name="Feldgarden M."/>
            <person name="Gevers D."/>
            <person name="Huys G."/>
            <person name="Walker B."/>
            <person name="Young S.K."/>
            <person name="Zeng Q."/>
            <person name="Gargeya S."/>
            <person name="Fitzgerald M."/>
            <person name="Haas B."/>
            <person name="Abouelleil A."/>
            <person name="Alvarado L."/>
            <person name="Arachchi H.M."/>
            <person name="Berlin A.M."/>
            <person name="Chapman S.B."/>
            <person name="Goldberg J."/>
            <person name="Griggs A."/>
            <person name="Gujja S."/>
            <person name="Hansen M."/>
            <person name="Howarth C."/>
            <person name="Imamovic A."/>
            <person name="Larimer J."/>
            <person name="McCowen C."/>
            <person name="Montmayeur A."/>
            <person name="Murphy C."/>
            <person name="Neiman D."/>
            <person name="Pearson M."/>
            <person name="Priest M."/>
            <person name="Roberts A."/>
            <person name="Saif S."/>
            <person name="Shea T."/>
            <person name="Sisk P."/>
            <person name="Sykes S."/>
            <person name="Wortman J."/>
            <person name="Nusbaum C."/>
            <person name="Birren B."/>
        </authorList>
    </citation>
    <scope>NUCLEOTIDE SEQUENCE [LARGE SCALE GENOMIC DNA]</scope>
    <source>
        <strain evidence="8 9">ATCC 51267</strain>
    </source>
</reference>
<dbReference type="EMBL" id="AGXA01000017">
    <property type="protein sequence ID" value="EKU93669.1"/>
    <property type="molecule type" value="Genomic_DNA"/>
</dbReference>
<dbReference type="Proteomes" id="UP000009875">
    <property type="component" value="Unassembled WGS sequence"/>
</dbReference>
<dbReference type="SUPFAM" id="SSF53850">
    <property type="entry name" value="Periplasmic binding protein-like II"/>
    <property type="match status" value="1"/>
</dbReference>
<dbReference type="eggNOG" id="COG1464">
    <property type="taxonomic scope" value="Bacteria"/>
</dbReference>